<dbReference type="CDD" id="cd00067">
    <property type="entry name" value="GAL4"/>
    <property type="match status" value="1"/>
</dbReference>
<dbReference type="Gene3D" id="4.10.240.10">
    <property type="entry name" value="Zn(2)-C6 fungal-type DNA-binding domain"/>
    <property type="match status" value="1"/>
</dbReference>
<dbReference type="InterPro" id="IPR036864">
    <property type="entry name" value="Zn2-C6_fun-type_DNA-bd_sf"/>
</dbReference>
<keyword evidence="6" id="KW-0539">Nucleus</keyword>
<dbReference type="GO" id="GO:0045944">
    <property type="term" value="P:positive regulation of transcription by RNA polymerase II"/>
    <property type="evidence" value="ECO:0007669"/>
    <property type="project" value="TreeGrafter"/>
</dbReference>
<dbReference type="AlphaFoldDB" id="A0A5N6ZRB0"/>
<feature type="domain" description="Zn(2)-C6 fungal-type" evidence="8">
    <location>
        <begin position="45"/>
        <end position="74"/>
    </location>
</feature>
<dbReference type="GeneID" id="43659427"/>
<evidence type="ECO:0000256" key="6">
    <source>
        <dbReference type="ARBA" id="ARBA00023242"/>
    </source>
</evidence>
<dbReference type="PANTHER" id="PTHR47540">
    <property type="entry name" value="THIAMINE REPRESSIBLE GENES REGULATORY PROTEIN THI5"/>
    <property type="match status" value="1"/>
</dbReference>
<dbReference type="SMART" id="SM00066">
    <property type="entry name" value="GAL4"/>
    <property type="match status" value="1"/>
</dbReference>
<dbReference type="SUPFAM" id="SSF57701">
    <property type="entry name" value="Zn2/Cys6 DNA-binding domain"/>
    <property type="match status" value="1"/>
</dbReference>
<evidence type="ECO:0000256" key="3">
    <source>
        <dbReference type="ARBA" id="ARBA00023015"/>
    </source>
</evidence>
<reference evidence="9 10" key="1">
    <citation type="submission" date="2019-04" db="EMBL/GenBank/DDBJ databases">
        <title>Friends and foes A comparative genomics studyof 23 Aspergillus species from section Flavi.</title>
        <authorList>
            <consortium name="DOE Joint Genome Institute"/>
            <person name="Kjaerbolling I."/>
            <person name="Vesth T."/>
            <person name="Frisvad J.C."/>
            <person name="Nybo J.L."/>
            <person name="Theobald S."/>
            <person name="Kildgaard S."/>
            <person name="Isbrandt T."/>
            <person name="Kuo A."/>
            <person name="Sato A."/>
            <person name="Lyhne E.K."/>
            <person name="Kogle M.E."/>
            <person name="Wiebenga A."/>
            <person name="Kun R.S."/>
            <person name="Lubbers R.J."/>
            <person name="Makela M.R."/>
            <person name="Barry K."/>
            <person name="Chovatia M."/>
            <person name="Clum A."/>
            <person name="Daum C."/>
            <person name="Haridas S."/>
            <person name="He G."/>
            <person name="LaButti K."/>
            <person name="Lipzen A."/>
            <person name="Mondo S."/>
            <person name="Riley R."/>
            <person name="Salamov A."/>
            <person name="Simmons B.A."/>
            <person name="Magnuson J.K."/>
            <person name="Henrissat B."/>
            <person name="Mortensen U.H."/>
            <person name="Larsen T.O."/>
            <person name="Devries R.P."/>
            <person name="Grigoriev I.V."/>
            <person name="Machida M."/>
            <person name="Baker S.E."/>
            <person name="Andersen M.R."/>
        </authorList>
    </citation>
    <scope>NUCLEOTIDE SEQUENCE [LARGE SCALE GENOMIC DNA]</scope>
    <source>
        <strain evidence="9 10">CBS 763.97</strain>
    </source>
</reference>
<evidence type="ECO:0000259" key="8">
    <source>
        <dbReference type="PROSITE" id="PS50048"/>
    </source>
</evidence>
<dbReference type="Proteomes" id="UP000326268">
    <property type="component" value="Unassembled WGS sequence"/>
</dbReference>
<dbReference type="GO" id="GO:0005634">
    <property type="term" value="C:nucleus"/>
    <property type="evidence" value="ECO:0007669"/>
    <property type="project" value="UniProtKB-SubCell"/>
</dbReference>
<organism evidence="9 10">
    <name type="scientific">Aspergillus caelatus</name>
    <dbReference type="NCBI Taxonomy" id="61420"/>
    <lineage>
        <taxon>Eukaryota</taxon>
        <taxon>Fungi</taxon>
        <taxon>Dikarya</taxon>
        <taxon>Ascomycota</taxon>
        <taxon>Pezizomycotina</taxon>
        <taxon>Eurotiomycetes</taxon>
        <taxon>Eurotiomycetidae</taxon>
        <taxon>Eurotiales</taxon>
        <taxon>Aspergillaceae</taxon>
        <taxon>Aspergillus</taxon>
        <taxon>Aspergillus subgen. Circumdati</taxon>
    </lineage>
</organism>
<dbReference type="Pfam" id="PF04082">
    <property type="entry name" value="Fungal_trans"/>
    <property type="match status" value="1"/>
</dbReference>
<evidence type="ECO:0000256" key="7">
    <source>
        <dbReference type="SAM" id="MobiDB-lite"/>
    </source>
</evidence>
<dbReference type="GO" id="GO:0000981">
    <property type="term" value="F:DNA-binding transcription factor activity, RNA polymerase II-specific"/>
    <property type="evidence" value="ECO:0007669"/>
    <property type="project" value="InterPro"/>
</dbReference>
<dbReference type="PROSITE" id="PS50048">
    <property type="entry name" value="ZN2_CY6_FUNGAL_2"/>
    <property type="match status" value="1"/>
</dbReference>
<dbReference type="OrthoDB" id="6486656at2759"/>
<proteinExistence type="predicted"/>
<dbReference type="PANTHER" id="PTHR47540:SF2">
    <property type="entry name" value="ZN(II)2CYS6 TRANSCRIPTION FACTOR (EUROFUNG)"/>
    <property type="match status" value="1"/>
</dbReference>
<feature type="compositionally biased region" description="Basic residues" evidence="7">
    <location>
        <begin position="16"/>
        <end position="27"/>
    </location>
</feature>
<gene>
    <name evidence="9" type="ORF">BDV27DRAFT_169234</name>
</gene>
<feature type="region of interest" description="Disordered" evidence="7">
    <location>
        <begin position="77"/>
        <end position="125"/>
    </location>
</feature>
<dbReference type="InterPro" id="IPR007219">
    <property type="entry name" value="XnlR_reg_dom"/>
</dbReference>
<feature type="compositionally biased region" description="Polar residues" evidence="7">
    <location>
        <begin position="28"/>
        <end position="38"/>
    </location>
</feature>
<keyword evidence="10" id="KW-1185">Reference proteome</keyword>
<keyword evidence="5" id="KW-0804">Transcription</keyword>
<keyword evidence="4" id="KW-0238">DNA-binding</keyword>
<evidence type="ECO:0000256" key="2">
    <source>
        <dbReference type="ARBA" id="ARBA00022723"/>
    </source>
</evidence>
<dbReference type="RefSeq" id="XP_031921791.1">
    <property type="nucleotide sequence ID" value="XM_032074981.1"/>
</dbReference>
<dbReference type="GO" id="GO:0006351">
    <property type="term" value="P:DNA-templated transcription"/>
    <property type="evidence" value="ECO:0007669"/>
    <property type="project" value="InterPro"/>
</dbReference>
<dbReference type="EMBL" id="ML737874">
    <property type="protein sequence ID" value="KAE8358710.1"/>
    <property type="molecule type" value="Genomic_DNA"/>
</dbReference>
<comment type="subcellular location">
    <subcellularLocation>
        <location evidence="1">Nucleus</location>
    </subcellularLocation>
</comment>
<keyword evidence="3" id="KW-0805">Transcription regulation</keyword>
<dbReference type="InterPro" id="IPR051711">
    <property type="entry name" value="Stress_Response_Reg"/>
</dbReference>
<dbReference type="GO" id="GO:0008270">
    <property type="term" value="F:zinc ion binding"/>
    <property type="evidence" value="ECO:0007669"/>
    <property type="project" value="InterPro"/>
</dbReference>
<dbReference type="Pfam" id="PF00172">
    <property type="entry name" value="Zn_clus"/>
    <property type="match status" value="1"/>
</dbReference>
<sequence>MDEASFLRIVPYSPTHAKRNTRRRKRTSLSQNPDTSDSVAKIRNACTTCREKKTRCSGHMPCLRCRQNSQPCQYMPLARRHDPQGQPGESTSGAISKRPLSTGVDHESPQDTQMTPEEPPQEDQYGHFHGSASGFAFLQLVKARLASLPSMSLNFPDYPLLDSTNFPATLPPKSIADTLIHNYFDFGLTTSRFVHKSSLLASHGSLYSNNPDSLPSQDDRALLYMVMAIGSHYAQANTVFSGFSASVQYFTMAQRELERGSSKITLSSLQARLLITHYLLNHSRMHDAWSSFGIVVRHAQALRLHREATASPTNFIEHEYRKNIFGRPSALHDDDIDQEECGFTDDDDVTIPENHLKSKGAFCSGAALVYYARLVRILGVVLREFYGPVRKRHDLQSLQAMAVKMQQLLQNWVLNLPPFLDFISLPPSTMSTLTQRQLCTLKLVYSHTRLLLYRPFILYSIQQNADTQDTPDLTIEAAYSIVDECRSLQNRGLFSRRFWLVNYTQFAAIGTLYMYSIADEALTQFPVGVEGDLLQKVTLQCSTTTDNTFDGSTMDGSGIELPDLDDMLLGNGDPFGSAVLDTAFIDAYLREAD</sequence>
<accession>A0A5N6ZRB0</accession>
<evidence type="ECO:0000256" key="1">
    <source>
        <dbReference type="ARBA" id="ARBA00004123"/>
    </source>
</evidence>
<dbReference type="CDD" id="cd12148">
    <property type="entry name" value="fungal_TF_MHR"/>
    <property type="match status" value="1"/>
</dbReference>
<name>A0A5N6ZRB0_9EURO</name>
<evidence type="ECO:0000256" key="5">
    <source>
        <dbReference type="ARBA" id="ARBA00023163"/>
    </source>
</evidence>
<feature type="region of interest" description="Disordered" evidence="7">
    <location>
        <begin position="1"/>
        <end position="38"/>
    </location>
</feature>
<evidence type="ECO:0000313" key="9">
    <source>
        <dbReference type="EMBL" id="KAE8358710.1"/>
    </source>
</evidence>
<dbReference type="GO" id="GO:0043565">
    <property type="term" value="F:sequence-specific DNA binding"/>
    <property type="evidence" value="ECO:0007669"/>
    <property type="project" value="TreeGrafter"/>
</dbReference>
<protein>
    <recommendedName>
        <fullName evidence="8">Zn(2)-C6 fungal-type domain-containing protein</fullName>
    </recommendedName>
</protein>
<dbReference type="PROSITE" id="PS00463">
    <property type="entry name" value="ZN2_CY6_FUNGAL_1"/>
    <property type="match status" value="1"/>
</dbReference>
<evidence type="ECO:0000313" key="10">
    <source>
        <dbReference type="Proteomes" id="UP000326268"/>
    </source>
</evidence>
<keyword evidence="2" id="KW-0479">Metal-binding</keyword>
<dbReference type="InterPro" id="IPR001138">
    <property type="entry name" value="Zn2Cys6_DnaBD"/>
</dbReference>
<evidence type="ECO:0000256" key="4">
    <source>
        <dbReference type="ARBA" id="ARBA00023125"/>
    </source>
</evidence>